<dbReference type="InterPro" id="IPR001763">
    <property type="entry name" value="Rhodanese-like_dom"/>
</dbReference>
<dbReference type="AlphaFoldDB" id="A0A9P7BC83"/>
<dbReference type="Gene3D" id="3.40.250.10">
    <property type="entry name" value="Rhodanese-like domain"/>
    <property type="match status" value="1"/>
</dbReference>
<dbReference type="InterPro" id="IPR036873">
    <property type="entry name" value="Rhodanese-like_dom_sf"/>
</dbReference>
<evidence type="ECO:0000313" key="2">
    <source>
        <dbReference type="EMBL" id="KAG0670341.1"/>
    </source>
</evidence>
<dbReference type="GO" id="GO:0005634">
    <property type="term" value="C:nucleus"/>
    <property type="evidence" value="ECO:0007669"/>
    <property type="project" value="TreeGrafter"/>
</dbReference>
<evidence type="ECO:0000313" key="3">
    <source>
        <dbReference type="Proteomes" id="UP000750334"/>
    </source>
</evidence>
<dbReference type="Pfam" id="PF00581">
    <property type="entry name" value="Rhodanese"/>
    <property type="match status" value="1"/>
</dbReference>
<organism evidence="2 3">
    <name type="scientific">Maudiozyma exigua</name>
    <name type="common">Yeast</name>
    <name type="synonym">Kazachstania exigua</name>
    <dbReference type="NCBI Taxonomy" id="34358"/>
    <lineage>
        <taxon>Eukaryota</taxon>
        <taxon>Fungi</taxon>
        <taxon>Dikarya</taxon>
        <taxon>Ascomycota</taxon>
        <taxon>Saccharomycotina</taxon>
        <taxon>Saccharomycetes</taxon>
        <taxon>Saccharomycetales</taxon>
        <taxon>Saccharomycetaceae</taxon>
        <taxon>Maudiozyma</taxon>
    </lineage>
</organism>
<dbReference type="PANTHER" id="PTHR10828:SF38">
    <property type="entry name" value="ARSENICAL-RESISTANCE PROTEIN 2-RELATED"/>
    <property type="match status" value="1"/>
</dbReference>
<dbReference type="EMBL" id="PUHR01000024">
    <property type="protein sequence ID" value="KAG0670341.1"/>
    <property type="molecule type" value="Genomic_DNA"/>
</dbReference>
<gene>
    <name evidence="2" type="ORF">C6P45_002474</name>
</gene>
<dbReference type="SUPFAM" id="SSF52821">
    <property type="entry name" value="Rhodanese/Cell cycle control phosphatase"/>
    <property type="match status" value="1"/>
</dbReference>
<evidence type="ECO:0000259" key="1">
    <source>
        <dbReference type="PROSITE" id="PS50206"/>
    </source>
</evidence>
<proteinExistence type="predicted"/>
<protein>
    <recommendedName>
        <fullName evidence="1">Rhodanese domain-containing protein</fullName>
    </recommendedName>
</protein>
<name>A0A9P7BC83_MAUEX</name>
<keyword evidence="3" id="KW-1185">Reference proteome</keyword>
<reference evidence="2 3" key="1">
    <citation type="submission" date="2020-11" db="EMBL/GenBank/DDBJ databases">
        <title>Kefir isolates.</title>
        <authorList>
            <person name="Marcisauskas S."/>
            <person name="Kim Y."/>
            <person name="Blasche S."/>
        </authorList>
    </citation>
    <scope>NUCLEOTIDE SEQUENCE [LARGE SCALE GENOMIC DNA]</scope>
    <source>
        <strain evidence="2 3">OG2</strain>
    </source>
</reference>
<dbReference type="PROSITE" id="PS50206">
    <property type="entry name" value="RHODANESE_3"/>
    <property type="match status" value="1"/>
</dbReference>
<feature type="domain" description="Rhodanese" evidence="1">
    <location>
        <begin position="28"/>
        <end position="127"/>
    </location>
</feature>
<comment type="caution">
    <text evidence="2">The sequence shown here is derived from an EMBL/GenBank/DDBJ whole genome shotgun (WGS) entry which is preliminary data.</text>
</comment>
<accession>A0A9P7BC83</accession>
<sequence length="138" mass="15697">MSVTIGDIRYIDPSQLKQWIKQGNVDSLGNKVLVVDVRGHDYIGGHITGSVNLPYRCWSEEVMSELLRTIINDDIGIVVFHCAQSQQRGPSAALKFMRFLNIDDTVKVRVLRGGFIEWQSLYRNDPSLVEAYVADLWE</sequence>
<dbReference type="GO" id="GO:0005737">
    <property type="term" value="C:cytoplasm"/>
    <property type="evidence" value="ECO:0007669"/>
    <property type="project" value="TreeGrafter"/>
</dbReference>
<dbReference type="OrthoDB" id="102559at2759"/>
<dbReference type="Proteomes" id="UP000750334">
    <property type="component" value="Unassembled WGS sequence"/>
</dbReference>
<dbReference type="SMART" id="SM00450">
    <property type="entry name" value="RHOD"/>
    <property type="match status" value="1"/>
</dbReference>
<dbReference type="GO" id="GO:0004725">
    <property type="term" value="F:protein tyrosine phosphatase activity"/>
    <property type="evidence" value="ECO:0007669"/>
    <property type="project" value="TreeGrafter"/>
</dbReference>
<dbReference type="PANTHER" id="PTHR10828">
    <property type="entry name" value="M-PHASE INDUCER PHOSPHATASE DUAL SPECIFICITY PHOSPHATASE CDC25"/>
    <property type="match status" value="1"/>
</dbReference>